<accession>A0A9D4DJ50</accession>
<organism evidence="2 3">
    <name type="scientific">Dreissena polymorpha</name>
    <name type="common">Zebra mussel</name>
    <name type="synonym">Mytilus polymorpha</name>
    <dbReference type="NCBI Taxonomy" id="45954"/>
    <lineage>
        <taxon>Eukaryota</taxon>
        <taxon>Metazoa</taxon>
        <taxon>Spiralia</taxon>
        <taxon>Lophotrochozoa</taxon>
        <taxon>Mollusca</taxon>
        <taxon>Bivalvia</taxon>
        <taxon>Autobranchia</taxon>
        <taxon>Heteroconchia</taxon>
        <taxon>Euheterodonta</taxon>
        <taxon>Imparidentia</taxon>
        <taxon>Neoheterodontei</taxon>
        <taxon>Myida</taxon>
        <taxon>Dreissenoidea</taxon>
        <taxon>Dreissenidae</taxon>
        <taxon>Dreissena</taxon>
    </lineage>
</organism>
<feature type="transmembrane region" description="Helical" evidence="1">
    <location>
        <begin position="56"/>
        <end position="77"/>
    </location>
</feature>
<evidence type="ECO:0000256" key="1">
    <source>
        <dbReference type="SAM" id="Phobius"/>
    </source>
</evidence>
<comment type="caution">
    <text evidence="2">The sequence shown here is derived from an EMBL/GenBank/DDBJ whole genome shotgun (WGS) entry which is preliminary data.</text>
</comment>
<dbReference type="Proteomes" id="UP000828390">
    <property type="component" value="Unassembled WGS sequence"/>
</dbReference>
<keyword evidence="1" id="KW-0812">Transmembrane</keyword>
<dbReference type="EMBL" id="JAIWYP010000010">
    <property type="protein sequence ID" value="KAH3749490.1"/>
    <property type="molecule type" value="Genomic_DNA"/>
</dbReference>
<keyword evidence="3" id="KW-1185">Reference proteome</keyword>
<sequence length="176" mass="19918">MSSGKTGVIFIYWVIANIANIIPFYLRLIEEVSTRFSQYIEAIDSSLPEMIVEGLWSFYAVVSVFVVVGYSALIYLTSDIPQMSGHDEIFSLFSVLIHEILAWFVGIVSELETNFVSVEWISQYMANKTEEPVLFSGSQRMNLDPLGAHNDDVLWVSLEHAHLKTFIEGLPGLLEY</sequence>
<evidence type="ECO:0000313" key="2">
    <source>
        <dbReference type="EMBL" id="KAH3749490.1"/>
    </source>
</evidence>
<proteinExistence type="predicted"/>
<feature type="transmembrane region" description="Helical" evidence="1">
    <location>
        <begin position="89"/>
        <end position="108"/>
    </location>
</feature>
<keyword evidence="1" id="KW-1133">Transmembrane helix</keyword>
<reference evidence="2" key="2">
    <citation type="submission" date="2020-11" db="EMBL/GenBank/DDBJ databases">
        <authorList>
            <person name="McCartney M.A."/>
            <person name="Auch B."/>
            <person name="Kono T."/>
            <person name="Mallez S."/>
            <person name="Becker A."/>
            <person name="Gohl D.M."/>
            <person name="Silverstein K.A.T."/>
            <person name="Koren S."/>
            <person name="Bechman K.B."/>
            <person name="Herman A."/>
            <person name="Abrahante J.E."/>
            <person name="Garbe J."/>
        </authorList>
    </citation>
    <scope>NUCLEOTIDE SEQUENCE</scope>
    <source>
        <strain evidence="2">Duluth1</strain>
        <tissue evidence="2">Whole animal</tissue>
    </source>
</reference>
<feature type="transmembrane region" description="Helical" evidence="1">
    <location>
        <begin position="7"/>
        <end position="26"/>
    </location>
</feature>
<evidence type="ECO:0000313" key="3">
    <source>
        <dbReference type="Proteomes" id="UP000828390"/>
    </source>
</evidence>
<gene>
    <name evidence="2" type="ORF">DPMN_183988</name>
</gene>
<dbReference type="AlphaFoldDB" id="A0A9D4DJ50"/>
<reference evidence="2" key="1">
    <citation type="journal article" date="2019" name="bioRxiv">
        <title>The Genome of the Zebra Mussel, Dreissena polymorpha: A Resource for Invasive Species Research.</title>
        <authorList>
            <person name="McCartney M.A."/>
            <person name="Auch B."/>
            <person name="Kono T."/>
            <person name="Mallez S."/>
            <person name="Zhang Y."/>
            <person name="Obille A."/>
            <person name="Becker A."/>
            <person name="Abrahante J.E."/>
            <person name="Garbe J."/>
            <person name="Badalamenti J.P."/>
            <person name="Herman A."/>
            <person name="Mangelson H."/>
            <person name="Liachko I."/>
            <person name="Sullivan S."/>
            <person name="Sone E.D."/>
            <person name="Koren S."/>
            <person name="Silverstein K.A.T."/>
            <person name="Beckman K.B."/>
            <person name="Gohl D.M."/>
        </authorList>
    </citation>
    <scope>NUCLEOTIDE SEQUENCE</scope>
    <source>
        <strain evidence="2">Duluth1</strain>
        <tissue evidence="2">Whole animal</tissue>
    </source>
</reference>
<keyword evidence="1" id="KW-0472">Membrane</keyword>
<protein>
    <submittedName>
        <fullName evidence="2">Uncharacterized protein</fullName>
    </submittedName>
</protein>
<name>A0A9D4DJ50_DREPO</name>